<feature type="transmembrane region" description="Helical" evidence="1">
    <location>
        <begin position="14"/>
        <end position="40"/>
    </location>
</feature>
<dbReference type="Proteomes" id="UP000006039">
    <property type="component" value="Unassembled WGS sequence"/>
</dbReference>
<dbReference type="VEuPathDB" id="FungiDB:GGTG_06840"/>
<reference evidence="2" key="2">
    <citation type="submission" date="2010-07" db="EMBL/GenBank/DDBJ databases">
        <authorList>
            <consortium name="The Broad Institute Genome Sequencing Platform"/>
            <consortium name="Broad Institute Genome Sequencing Center for Infectious Disease"/>
            <person name="Ma L.-J."/>
            <person name="Dead R."/>
            <person name="Young S."/>
            <person name="Zeng Q."/>
            <person name="Koehrsen M."/>
            <person name="Alvarado L."/>
            <person name="Berlin A."/>
            <person name="Chapman S.B."/>
            <person name="Chen Z."/>
            <person name="Freedman E."/>
            <person name="Gellesch M."/>
            <person name="Goldberg J."/>
            <person name="Griggs A."/>
            <person name="Gujja S."/>
            <person name="Heilman E.R."/>
            <person name="Heiman D."/>
            <person name="Hepburn T."/>
            <person name="Howarth C."/>
            <person name="Jen D."/>
            <person name="Larson L."/>
            <person name="Mehta T."/>
            <person name="Neiman D."/>
            <person name="Pearson M."/>
            <person name="Roberts A."/>
            <person name="Saif S."/>
            <person name="Shea T."/>
            <person name="Shenoy N."/>
            <person name="Sisk P."/>
            <person name="Stolte C."/>
            <person name="Sykes S."/>
            <person name="Walk T."/>
            <person name="White J."/>
            <person name="Yandava C."/>
            <person name="Haas B."/>
            <person name="Nusbaum C."/>
            <person name="Birren B."/>
        </authorList>
    </citation>
    <scope>NUCLEOTIDE SEQUENCE</scope>
    <source>
        <strain evidence="2">R3-111a-1</strain>
    </source>
</reference>
<evidence type="ECO:0000313" key="4">
    <source>
        <dbReference type="Proteomes" id="UP000006039"/>
    </source>
</evidence>
<dbReference type="RefSeq" id="XP_009222926.1">
    <property type="nucleotide sequence ID" value="XM_009224662.1"/>
</dbReference>
<keyword evidence="1" id="KW-0472">Membrane</keyword>
<reference evidence="2" key="3">
    <citation type="submission" date="2010-09" db="EMBL/GenBank/DDBJ databases">
        <title>Annotation of Gaeumannomyces graminis var. tritici R3-111a-1.</title>
        <authorList>
            <consortium name="The Broad Institute Genome Sequencing Platform"/>
            <person name="Ma L.-J."/>
            <person name="Dead R."/>
            <person name="Young S.K."/>
            <person name="Zeng Q."/>
            <person name="Gargeya S."/>
            <person name="Fitzgerald M."/>
            <person name="Haas B."/>
            <person name="Abouelleil A."/>
            <person name="Alvarado L."/>
            <person name="Arachchi H.M."/>
            <person name="Berlin A."/>
            <person name="Brown A."/>
            <person name="Chapman S.B."/>
            <person name="Chen Z."/>
            <person name="Dunbar C."/>
            <person name="Freedman E."/>
            <person name="Gearin G."/>
            <person name="Gellesch M."/>
            <person name="Goldberg J."/>
            <person name="Griggs A."/>
            <person name="Gujja S."/>
            <person name="Heiman D."/>
            <person name="Howarth C."/>
            <person name="Larson L."/>
            <person name="Lui A."/>
            <person name="MacDonald P.J.P."/>
            <person name="Mehta T."/>
            <person name="Montmayeur A."/>
            <person name="Murphy C."/>
            <person name="Neiman D."/>
            <person name="Pearson M."/>
            <person name="Priest M."/>
            <person name="Roberts A."/>
            <person name="Saif S."/>
            <person name="Shea T."/>
            <person name="Shenoy N."/>
            <person name="Sisk P."/>
            <person name="Stolte C."/>
            <person name="Sykes S."/>
            <person name="Yandava C."/>
            <person name="Wortman J."/>
            <person name="Nusbaum C."/>
            <person name="Birren B."/>
        </authorList>
    </citation>
    <scope>NUCLEOTIDE SEQUENCE</scope>
    <source>
        <strain evidence="2">R3-111a-1</strain>
    </source>
</reference>
<dbReference type="GeneID" id="20347298"/>
<feature type="transmembrane region" description="Helical" evidence="1">
    <location>
        <begin position="107"/>
        <end position="123"/>
    </location>
</feature>
<organism evidence="2">
    <name type="scientific">Gaeumannomyces tritici (strain R3-111a-1)</name>
    <name type="common">Wheat and barley take-all root rot fungus</name>
    <name type="synonym">Gaeumannomyces graminis var. tritici</name>
    <dbReference type="NCBI Taxonomy" id="644352"/>
    <lineage>
        <taxon>Eukaryota</taxon>
        <taxon>Fungi</taxon>
        <taxon>Dikarya</taxon>
        <taxon>Ascomycota</taxon>
        <taxon>Pezizomycotina</taxon>
        <taxon>Sordariomycetes</taxon>
        <taxon>Sordariomycetidae</taxon>
        <taxon>Magnaporthales</taxon>
        <taxon>Magnaporthaceae</taxon>
        <taxon>Gaeumannomyces</taxon>
    </lineage>
</organism>
<keyword evidence="4" id="KW-1185">Reference proteome</keyword>
<protein>
    <submittedName>
        <fullName evidence="2 3">Uncharacterized protein</fullName>
    </submittedName>
</protein>
<feature type="transmembrane region" description="Helical" evidence="1">
    <location>
        <begin position="47"/>
        <end position="66"/>
    </location>
</feature>
<evidence type="ECO:0000313" key="2">
    <source>
        <dbReference type="EMBL" id="EJT76926.1"/>
    </source>
</evidence>
<keyword evidence="1" id="KW-1133">Transmembrane helix</keyword>
<proteinExistence type="predicted"/>
<dbReference type="AlphaFoldDB" id="J3NZZ3"/>
<evidence type="ECO:0000313" key="3">
    <source>
        <dbReference type="EnsemblFungi" id="EJT76926"/>
    </source>
</evidence>
<dbReference type="EMBL" id="GL385397">
    <property type="protein sequence ID" value="EJT76926.1"/>
    <property type="molecule type" value="Genomic_DNA"/>
</dbReference>
<reference evidence="3" key="5">
    <citation type="submission" date="2018-04" db="UniProtKB">
        <authorList>
            <consortium name="EnsemblFungi"/>
        </authorList>
    </citation>
    <scope>IDENTIFICATION</scope>
    <source>
        <strain evidence="3">R3-111a-1</strain>
    </source>
</reference>
<reference evidence="4" key="1">
    <citation type="submission" date="2010-07" db="EMBL/GenBank/DDBJ databases">
        <title>The genome sequence of Gaeumannomyces graminis var. tritici strain R3-111a-1.</title>
        <authorList>
            <consortium name="The Broad Institute Genome Sequencing Platform"/>
            <person name="Ma L.-J."/>
            <person name="Dead R."/>
            <person name="Young S."/>
            <person name="Zeng Q."/>
            <person name="Koehrsen M."/>
            <person name="Alvarado L."/>
            <person name="Berlin A."/>
            <person name="Chapman S.B."/>
            <person name="Chen Z."/>
            <person name="Freedman E."/>
            <person name="Gellesch M."/>
            <person name="Goldberg J."/>
            <person name="Griggs A."/>
            <person name="Gujja S."/>
            <person name="Heilman E.R."/>
            <person name="Heiman D."/>
            <person name="Hepburn T."/>
            <person name="Howarth C."/>
            <person name="Jen D."/>
            <person name="Larson L."/>
            <person name="Mehta T."/>
            <person name="Neiman D."/>
            <person name="Pearson M."/>
            <person name="Roberts A."/>
            <person name="Saif S."/>
            <person name="Shea T."/>
            <person name="Shenoy N."/>
            <person name="Sisk P."/>
            <person name="Stolte C."/>
            <person name="Sykes S."/>
            <person name="Walk T."/>
            <person name="White J."/>
            <person name="Yandava C."/>
            <person name="Haas B."/>
            <person name="Nusbaum C."/>
            <person name="Birren B."/>
        </authorList>
    </citation>
    <scope>NUCLEOTIDE SEQUENCE [LARGE SCALE GENOMIC DNA]</scope>
    <source>
        <strain evidence="4">R3-111a-1</strain>
    </source>
</reference>
<keyword evidence="1" id="KW-0812">Transmembrane</keyword>
<evidence type="ECO:0000256" key="1">
    <source>
        <dbReference type="SAM" id="Phobius"/>
    </source>
</evidence>
<dbReference type="HOGENOM" id="CLU_1981727_0_0_1"/>
<name>J3NZZ3_GAET3</name>
<dbReference type="EnsemblFungi" id="EJT76926">
    <property type="protein sequence ID" value="EJT76926"/>
    <property type="gene ID" value="GGTG_06840"/>
</dbReference>
<accession>J3NZZ3</accession>
<gene>
    <name evidence="3" type="primary">20347298</name>
    <name evidence="2" type="ORF">GGTG_06840</name>
</gene>
<reference evidence="3" key="4">
    <citation type="journal article" date="2015" name="G3 (Bethesda)">
        <title>Genome sequences of three phytopathogenic species of the Magnaporthaceae family of fungi.</title>
        <authorList>
            <person name="Okagaki L.H."/>
            <person name="Nunes C.C."/>
            <person name="Sailsbery J."/>
            <person name="Clay B."/>
            <person name="Brown D."/>
            <person name="John T."/>
            <person name="Oh Y."/>
            <person name="Young N."/>
            <person name="Fitzgerald M."/>
            <person name="Haas B.J."/>
            <person name="Zeng Q."/>
            <person name="Young S."/>
            <person name="Adiconis X."/>
            <person name="Fan L."/>
            <person name="Levin J.Z."/>
            <person name="Mitchell T.K."/>
            <person name="Okubara P.A."/>
            <person name="Farman M.L."/>
            <person name="Kohn L.M."/>
            <person name="Birren B."/>
            <person name="Ma L.-J."/>
            <person name="Dean R.A."/>
        </authorList>
    </citation>
    <scope>NUCLEOTIDE SEQUENCE</scope>
    <source>
        <strain evidence="3">R3-111a-1</strain>
    </source>
</reference>
<sequence>MSAVNIKKNFLFKIAFFAFFVAVTFLLAFYIMLISCIALINGCNEKGILLFVKDLTSFLLIFFQFQPFKVGAYCYFNAILTAIGFLIFRELLIACFITLLNQLIWKLLRASVHFLSALIFILYNKG</sequence>
<feature type="transmembrane region" description="Helical" evidence="1">
    <location>
        <begin position="78"/>
        <end position="100"/>
    </location>
</feature>